<evidence type="ECO:0000313" key="2">
    <source>
        <dbReference type="Proteomes" id="UP000001611"/>
    </source>
</evidence>
<dbReference type="Proteomes" id="UP000001611">
    <property type="component" value="Chromosome 6"/>
</dbReference>
<organism evidence="1 2">
    <name type="scientific">Verticillium dahliae (strain VdLs.17 / ATCC MYA-4575 / FGSC 10137)</name>
    <name type="common">Verticillium wilt</name>
    <dbReference type="NCBI Taxonomy" id="498257"/>
    <lineage>
        <taxon>Eukaryota</taxon>
        <taxon>Fungi</taxon>
        <taxon>Dikarya</taxon>
        <taxon>Ascomycota</taxon>
        <taxon>Pezizomycotina</taxon>
        <taxon>Sordariomycetes</taxon>
        <taxon>Hypocreomycetidae</taxon>
        <taxon>Glomerellales</taxon>
        <taxon>Plectosphaerellaceae</taxon>
        <taxon>Verticillium</taxon>
    </lineage>
</organism>
<evidence type="ECO:0000313" key="1">
    <source>
        <dbReference type="EMBL" id="EGY22100.1"/>
    </source>
</evidence>
<dbReference type="EMBL" id="DS572699">
    <property type="protein sequence ID" value="EGY22100.1"/>
    <property type="molecule type" value="Genomic_DNA"/>
</dbReference>
<name>G2WZU8_VERDV</name>
<keyword evidence="2" id="KW-1185">Reference proteome</keyword>
<dbReference type="STRING" id="498257.G2WZU8"/>
<accession>G2WZU8</accession>
<dbReference type="OrthoDB" id="6499973at2759"/>
<sequence>MSRDALRHITEHDNSHDYPYCWGYTIFRTLYTPGSDEAIANAIERLAVYAKNFTQEHQIYPRVPGAAVAFDIRPNEELWSRYYSELVQDGQICGFPCGVAKQGVG</sequence>
<protein>
    <submittedName>
        <fullName evidence="1">Uncharacterized protein</fullName>
    </submittedName>
</protein>
<reference evidence="1 2" key="1">
    <citation type="submission" date="2008-03" db="EMBL/GenBank/DDBJ databases">
        <title>The Genome Sequence of Verticillium dahliae VdLs.17.</title>
        <authorList>
            <consortium name="The Broad Institute Genome Sequencing Platform"/>
            <person name="Ma L.-J.J."/>
            <person name="Klosterman S.J."/>
            <person name="Subbarao K."/>
            <person name="Dobinson K."/>
            <person name="Veronese P."/>
            <person name="Kang S."/>
            <person name="Gold S.E."/>
            <person name="Young S."/>
            <person name="Jaffe D."/>
            <person name="Gnerre S."/>
            <person name="Berlin A."/>
            <person name="Heiman D."/>
            <person name="Hepburn T."/>
            <person name="Sykes S."/>
            <person name="Alvarado L."/>
            <person name="Kodira C.D."/>
            <person name="Lander E."/>
            <person name="Galagan J."/>
            <person name="Nusbaum C."/>
            <person name="Birren B."/>
        </authorList>
    </citation>
    <scope>NUCLEOTIDE SEQUENCE [LARGE SCALE GENOMIC DNA]</scope>
    <source>
        <strain evidence="2">VdLs.17 / ATCC MYA-4575 / FGSC 10137</strain>
    </source>
</reference>
<proteinExistence type="predicted"/>
<dbReference type="RefSeq" id="XP_009655700.1">
    <property type="nucleotide sequence ID" value="XM_009657405.1"/>
</dbReference>
<dbReference type="AlphaFoldDB" id="G2WZU8"/>
<dbReference type="HOGENOM" id="CLU_2238685_0_0_1"/>
<dbReference type="eggNOG" id="ENOG502SX1Y">
    <property type="taxonomic scope" value="Eukaryota"/>
</dbReference>
<dbReference type="InParanoid" id="G2WZU8"/>
<dbReference type="GeneID" id="20705003"/>
<gene>
    <name evidence="1" type="ORF">VDAG_03540</name>
</gene>
<dbReference type="KEGG" id="vda:VDAG_03540"/>